<proteinExistence type="predicted"/>
<dbReference type="Proteomes" id="UP000800039">
    <property type="component" value="Unassembled WGS sequence"/>
</dbReference>
<sequence length="129" mass="14248">MTCLAYTLTNYHAYGLTVAFIVACAMTREERHSNFVPPAHCREPSIAPSRPSYLGTLSISYPIRHERYIAANLYNAHMPLLQLTYLTPSLCPTQPAYLILRPFSSSAVVLAARSSAVARIPVVVRLLVA</sequence>
<gene>
    <name evidence="1" type="ORF">K460DRAFT_156921</name>
</gene>
<organism evidence="1 2">
    <name type="scientific">Cucurbitaria berberidis CBS 394.84</name>
    <dbReference type="NCBI Taxonomy" id="1168544"/>
    <lineage>
        <taxon>Eukaryota</taxon>
        <taxon>Fungi</taxon>
        <taxon>Dikarya</taxon>
        <taxon>Ascomycota</taxon>
        <taxon>Pezizomycotina</taxon>
        <taxon>Dothideomycetes</taxon>
        <taxon>Pleosporomycetidae</taxon>
        <taxon>Pleosporales</taxon>
        <taxon>Pleosporineae</taxon>
        <taxon>Cucurbitariaceae</taxon>
        <taxon>Cucurbitaria</taxon>
    </lineage>
</organism>
<accession>A0A9P4GDR0</accession>
<protein>
    <submittedName>
        <fullName evidence="1">Uncharacterized protein</fullName>
    </submittedName>
</protein>
<keyword evidence="2" id="KW-1185">Reference proteome</keyword>
<dbReference type="GeneID" id="63844105"/>
<evidence type="ECO:0000313" key="2">
    <source>
        <dbReference type="Proteomes" id="UP000800039"/>
    </source>
</evidence>
<reference evidence="1" key="1">
    <citation type="submission" date="2020-01" db="EMBL/GenBank/DDBJ databases">
        <authorList>
            <consortium name="DOE Joint Genome Institute"/>
            <person name="Haridas S."/>
            <person name="Albert R."/>
            <person name="Binder M."/>
            <person name="Bloem J."/>
            <person name="Labutti K."/>
            <person name="Salamov A."/>
            <person name="Andreopoulos B."/>
            <person name="Baker S.E."/>
            <person name="Barry K."/>
            <person name="Bills G."/>
            <person name="Bluhm B.H."/>
            <person name="Cannon C."/>
            <person name="Castanera R."/>
            <person name="Culley D.E."/>
            <person name="Daum C."/>
            <person name="Ezra D."/>
            <person name="Gonzalez J.B."/>
            <person name="Henrissat B."/>
            <person name="Kuo A."/>
            <person name="Liang C."/>
            <person name="Lipzen A."/>
            <person name="Lutzoni F."/>
            <person name="Magnuson J."/>
            <person name="Mondo S."/>
            <person name="Nolan M."/>
            <person name="Ohm R."/>
            <person name="Pangilinan J."/>
            <person name="Park H.-J."/>
            <person name="Ramirez L."/>
            <person name="Alfaro M."/>
            <person name="Sun H."/>
            <person name="Tritt A."/>
            <person name="Yoshinaga Y."/>
            <person name="Zwiers L.-H."/>
            <person name="Turgeon B.G."/>
            <person name="Goodwin S.B."/>
            <person name="Spatafora J.W."/>
            <person name="Crous P.W."/>
            <person name="Grigoriev I.V."/>
        </authorList>
    </citation>
    <scope>NUCLEOTIDE SEQUENCE</scope>
    <source>
        <strain evidence="1">CBS 394.84</strain>
    </source>
</reference>
<dbReference type="EMBL" id="ML976617">
    <property type="protein sequence ID" value="KAF1844063.1"/>
    <property type="molecule type" value="Genomic_DNA"/>
</dbReference>
<dbReference type="RefSeq" id="XP_040786626.1">
    <property type="nucleotide sequence ID" value="XM_040926853.1"/>
</dbReference>
<evidence type="ECO:0000313" key="1">
    <source>
        <dbReference type="EMBL" id="KAF1844063.1"/>
    </source>
</evidence>
<dbReference type="AlphaFoldDB" id="A0A9P4GDR0"/>
<name>A0A9P4GDR0_9PLEO</name>
<comment type="caution">
    <text evidence="1">The sequence shown here is derived from an EMBL/GenBank/DDBJ whole genome shotgun (WGS) entry which is preliminary data.</text>
</comment>